<dbReference type="RefSeq" id="WP_220578566.1">
    <property type="nucleotide sequence ID" value="NZ_RKLT01000001.1"/>
</dbReference>
<gene>
    <name evidence="2" type="ORF">EGH23_03135</name>
</gene>
<organism evidence="2 3">
    <name type="scientific">Haloarcula nitratireducens</name>
    <dbReference type="NCBI Taxonomy" id="2487749"/>
    <lineage>
        <taxon>Archaea</taxon>
        <taxon>Methanobacteriati</taxon>
        <taxon>Methanobacteriota</taxon>
        <taxon>Stenosarchaea group</taxon>
        <taxon>Halobacteria</taxon>
        <taxon>Halobacteriales</taxon>
        <taxon>Haloarculaceae</taxon>
        <taxon>Haloarcula</taxon>
    </lineage>
</organism>
<feature type="transmembrane region" description="Helical" evidence="1">
    <location>
        <begin position="49"/>
        <end position="70"/>
    </location>
</feature>
<comment type="caution">
    <text evidence="2">The sequence shown here is derived from an EMBL/GenBank/DDBJ whole genome shotgun (WGS) entry which is preliminary data.</text>
</comment>
<dbReference type="Proteomes" id="UP001430455">
    <property type="component" value="Unassembled WGS sequence"/>
</dbReference>
<evidence type="ECO:0000313" key="2">
    <source>
        <dbReference type="EMBL" id="MBX0293876.1"/>
    </source>
</evidence>
<feature type="transmembrane region" description="Helical" evidence="1">
    <location>
        <begin position="14"/>
        <end position="37"/>
    </location>
</feature>
<evidence type="ECO:0000313" key="3">
    <source>
        <dbReference type="Proteomes" id="UP001430455"/>
    </source>
</evidence>
<reference evidence="2 3" key="1">
    <citation type="submission" date="2021-06" db="EMBL/GenBank/DDBJ databases">
        <title>Halomicroarcula sp. a new haloarchaeum isolated from saline soil.</title>
        <authorList>
            <person name="Duran-Viseras A."/>
            <person name="Sanchez-Porro C."/>
            <person name="Ventosa A."/>
        </authorList>
    </citation>
    <scope>NUCLEOTIDE SEQUENCE [LARGE SCALE GENOMIC DNA]</scope>
    <source>
        <strain evidence="2 3">F27</strain>
    </source>
</reference>
<dbReference type="EMBL" id="RKLT01000001">
    <property type="protein sequence ID" value="MBX0293876.1"/>
    <property type="molecule type" value="Genomic_DNA"/>
</dbReference>
<dbReference type="AlphaFoldDB" id="A0AAW4P810"/>
<evidence type="ECO:0000256" key="1">
    <source>
        <dbReference type="SAM" id="Phobius"/>
    </source>
</evidence>
<dbReference type="InterPro" id="IPR046506">
    <property type="entry name" value="DUF6684"/>
</dbReference>
<sequence>MSLSDRPSGTWLDFAVNLIPLCILVGLVAVFLPVVPWELNRWLVFWERFLAVFAVVLLLLVVAVGSRVFFGAGDPSVEES</sequence>
<protein>
    <recommendedName>
        <fullName evidence="4">Cox cluster protein</fullName>
    </recommendedName>
</protein>
<keyword evidence="1" id="KW-0812">Transmembrane</keyword>
<name>A0AAW4P810_9EURY</name>
<keyword evidence="1" id="KW-1133">Transmembrane helix</keyword>
<evidence type="ECO:0008006" key="4">
    <source>
        <dbReference type="Google" id="ProtNLM"/>
    </source>
</evidence>
<keyword evidence="3" id="KW-1185">Reference proteome</keyword>
<proteinExistence type="predicted"/>
<dbReference type="Pfam" id="PF20389">
    <property type="entry name" value="DUF6684"/>
    <property type="match status" value="1"/>
</dbReference>
<accession>A0AAW4P810</accession>
<keyword evidence="1" id="KW-0472">Membrane</keyword>